<evidence type="ECO:0000256" key="8">
    <source>
        <dbReference type="ARBA" id="ARBA00022692"/>
    </source>
</evidence>
<evidence type="ECO:0000256" key="14">
    <source>
        <dbReference type="SAM" id="Phobius"/>
    </source>
</evidence>
<dbReference type="InterPro" id="IPR006560">
    <property type="entry name" value="AWS_dom"/>
</dbReference>
<feature type="region of interest" description="Disordered" evidence="13">
    <location>
        <begin position="128"/>
        <end position="170"/>
    </location>
</feature>
<evidence type="ECO:0000256" key="2">
    <source>
        <dbReference type="ARBA" id="ARBA00004286"/>
    </source>
</evidence>
<feature type="transmembrane region" description="Helical" evidence="14">
    <location>
        <begin position="1006"/>
        <end position="1023"/>
    </location>
</feature>
<evidence type="ECO:0000256" key="13">
    <source>
        <dbReference type="SAM" id="MobiDB-lite"/>
    </source>
</evidence>
<organism evidence="18 19">
    <name type="scientific">Talaromyces amestolkiae</name>
    <dbReference type="NCBI Taxonomy" id="1196081"/>
    <lineage>
        <taxon>Eukaryota</taxon>
        <taxon>Fungi</taxon>
        <taxon>Dikarya</taxon>
        <taxon>Ascomycota</taxon>
        <taxon>Pezizomycotina</taxon>
        <taxon>Eurotiomycetes</taxon>
        <taxon>Eurotiomycetidae</taxon>
        <taxon>Eurotiales</taxon>
        <taxon>Trichocomaceae</taxon>
        <taxon>Talaromyces</taxon>
        <taxon>Talaromyces sect. Talaromyces</taxon>
    </lineage>
</organism>
<dbReference type="SUPFAM" id="SSF103481">
    <property type="entry name" value="Multidrug resistance efflux transporter EmrE"/>
    <property type="match status" value="1"/>
</dbReference>
<feature type="compositionally biased region" description="Basic residues" evidence="13">
    <location>
        <begin position="824"/>
        <end position="840"/>
    </location>
</feature>
<proteinExistence type="predicted"/>
<keyword evidence="9" id="KW-0256">Endoplasmic reticulum</keyword>
<feature type="transmembrane region" description="Helical" evidence="14">
    <location>
        <begin position="1077"/>
        <end position="1095"/>
    </location>
</feature>
<dbReference type="InterPro" id="IPR037185">
    <property type="entry name" value="EmrE-like"/>
</dbReference>
<feature type="transmembrane region" description="Helical" evidence="14">
    <location>
        <begin position="949"/>
        <end position="968"/>
    </location>
</feature>
<dbReference type="InterPro" id="IPR008521">
    <property type="entry name" value="Mg_trans_NIPA"/>
</dbReference>
<feature type="compositionally biased region" description="Polar residues" evidence="13">
    <location>
        <begin position="144"/>
        <end position="170"/>
    </location>
</feature>
<keyword evidence="4" id="KW-0158">Chromosome</keyword>
<dbReference type="SMART" id="SM00317">
    <property type="entry name" value="SET"/>
    <property type="match status" value="1"/>
</dbReference>
<dbReference type="GO" id="GO:0032259">
    <property type="term" value="P:methylation"/>
    <property type="evidence" value="ECO:0007669"/>
    <property type="project" value="UniProtKB-KW"/>
</dbReference>
<feature type="domain" description="Post-SET" evidence="16">
    <location>
        <begin position="629"/>
        <end position="645"/>
    </location>
</feature>
<feature type="compositionally biased region" description="Basic and acidic residues" evidence="13">
    <location>
        <begin position="647"/>
        <end position="666"/>
    </location>
</feature>
<feature type="region of interest" description="Disordered" evidence="13">
    <location>
        <begin position="71"/>
        <end position="111"/>
    </location>
</feature>
<feature type="compositionally biased region" description="Basic and acidic residues" evidence="13">
    <location>
        <begin position="128"/>
        <end position="143"/>
    </location>
</feature>
<evidence type="ECO:0000256" key="12">
    <source>
        <dbReference type="ARBA" id="ARBA00023242"/>
    </source>
</evidence>
<dbReference type="GeneID" id="63798019"/>
<feature type="transmembrane region" description="Helical" evidence="14">
    <location>
        <begin position="914"/>
        <end position="942"/>
    </location>
</feature>
<keyword evidence="11 14" id="KW-0472">Membrane</keyword>
<feature type="region of interest" description="Disordered" evidence="13">
    <location>
        <begin position="646"/>
        <end position="672"/>
    </location>
</feature>
<feature type="region of interest" description="Disordered" evidence="13">
    <location>
        <begin position="182"/>
        <end position="252"/>
    </location>
</feature>
<dbReference type="GO" id="GO:0015095">
    <property type="term" value="F:magnesium ion transmembrane transporter activity"/>
    <property type="evidence" value="ECO:0007669"/>
    <property type="project" value="InterPro"/>
</dbReference>
<dbReference type="SUPFAM" id="SSF82199">
    <property type="entry name" value="SET domain"/>
    <property type="match status" value="1"/>
</dbReference>
<dbReference type="PROSITE" id="PS51215">
    <property type="entry name" value="AWS"/>
    <property type="match status" value="1"/>
</dbReference>
<keyword evidence="12" id="KW-0539">Nucleus</keyword>
<evidence type="ECO:0000256" key="4">
    <source>
        <dbReference type="ARBA" id="ARBA00022454"/>
    </source>
</evidence>
<keyword evidence="10 14" id="KW-1133">Transmembrane helix</keyword>
<dbReference type="InterPro" id="IPR050777">
    <property type="entry name" value="SET2_Histone-Lys_MeTrsfase"/>
</dbReference>
<feature type="compositionally biased region" description="Basic and acidic residues" evidence="13">
    <location>
        <begin position="197"/>
        <end position="206"/>
    </location>
</feature>
<evidence type="ECO:0000256" key="6">
    <source>
        <dbReference type="ARBA" id="ARBA00022679"/>
    </source>
</evidence>
<comment type="subcellular location">
    <subcellularLocation>
        <location evidence="2">Chromosome</location>
    </subcellularLocation>
    <subcellularLocation>
        <location evidence="3">Endoplasmic reticulum membrane</location>
        <topology evidence="3">Multi-pass membrane protein</topology>
    </subcellularLocation>
    <subcellularLocation>
        <location evidence="1">Nucleus</location>
    </subcellularLocation>
</comment>
<keyword evidence="7" id="KW-0949">S-adenosyl-L-methionine</keyword>
<reference evidence="18 19" key="1">
    <citation type="journal article" date="2017" name="Biotechnol. Biofuels">
        <title>Differential beta-glucosidase expression as a function of carbon source availability in Talaromyces amestolkiae: a genomic and proteomic approach.</title>
        <authorList>
            <person name="de Eugenio L.I."/>
            <person name="Mendez-Liter J.A."/>
            <person name="Nieto-Dominguez M."/>
            <person name="Alonso L."/>
            <person name="Gil-Munoz J."/>
            <person name="Barriuso J."/>
            <person name="Prieto A."/>
            <person name="Martinez M.J."/>
        </authorList>
    </citation>
    <scope>NUCLEOTIDE SEQUENCE [LARGE SCALE GENOMIC DNA]</scope>
    <source>
        <strain evidence="18 19">CIB</strain>
    </source>
</reference>
<keyword evidence="19" id="KW-1185">Reference proteome</keyword>
<dbReference type="AlphaFoldDB" id="A0A364LAK1"/>
<dbReference type="SMART" id="SM00570">
    <property type="entry name" value="AWS"/>
    <property type="match status" value="1"/>
</dbReference>
<feature type="domain" description="SET" evidence="15">
    <location>
        <begin position="505"/>
        <end position="621"/>
    </location>
</feature>
<feature type="domain" description="AWS" evidence="17">
    <location>
        <begin position="448"/>
        <end position="494"/>
    </location>
</feature>
<dbReference type="OrthoDB" id="422362at2759"/>
<evidence type="ECO:0000259" key="16">
    <source>
        <dbReference type="PROSITE" id="PS50868"/>
    </source>
</evidence>
<evidence type="ECO:0008006" key="20">
    <source>
        <dbReference type="Google" id="ProtNLM"/>
    </source>
</evidence>
<sequence length="1167" mass="129145">MFESIVNFLSPAALTNSILREAVAAAPGSSKMMTRRARSSLESAAAVDNTATADTMEQDTFSNNGPIGVDFSGPLLTPEASRSETSSNHDLAVAGDEKPQARRRSARTTRMSLRALENLRDLEEDNNSKHVEGLSITPKERTVSGETLVNSVDESRASPSSVNNDANMNDHSWSQTTLLRDNTDNDENAHLATPVSKRSEEDEAPRRRSLRARPVKEDDIKDNDKDTTQDKMEVKSASKPEKATPPRRSSRLSLVTRAVEVLDRAASVLGKRSRDAMEKAVMQRRSSLRPRHSLPAKDALASTSELPDPKKRRMSDGDLQAKKKELEEEASKTEEVEKAVSPRFRSKRWLDQGMYTGQERDYDPRLNEANNKLRAARRRAAPEPQRKLLPLPMFAGERLLKLGRDFKLPFDVFSPLPPGQPKPDEWKKTNRNVFVGDAASFWRENKKIELSTCLCDEETGCDEDCQNRFMFYECDSSNCRVGPNCGNRSFEELKQRTKAGGKYNIGVEVIKTADRGYGVRSNRTFEPNQVIVEYTGEIITQNECERRMRSVYKNNECYYLMYFDQNMIIDATRGSIARFVNHSCAPNCRMEKWTVGGKPRMALFAGDRGIMTGEELTYDYNFDPYSQKNVQQCRCGAPGCRGVLGPRPKERDIRESKAEQKKDALQKKAKGALAGTKRKLGSVLDESTSALNKKRKIVKGTTVKATISKAMSKAKSALNGKRVPVHVKKNVVVTKATKTSKSTKTKMISKSKVTKVATAAKAANASSKVKIQQATKKHATKSAKSASKETKPVSASERVRIRFKATARRSTSFKKGAQTLKAKSPAKKTPAKKTPSKKTPIKSPGGSVKNKAAATKICWLDVGGVGFCSYWVELCHYKKDRHGYDGDGFRYIQNPLWWCGTITLVVGELMNTAAYAFAPAVLVTPLGALSVLIGAVLGAYFLDEELNTVGRVGCANCLLGSILLVLHAPADREIHTIDEVLDLATQPRTSPSPHHLPDYISNNQEVFLAYLAFVILYTLYAINRLAPRSGRTNPIIYMSICSLVGSVSVMSVKAFGIAVKITFEGNNQFTHASTVNAMYYVGFATCTISASMILYQGLNTHDPTEIISLLCGFLLEFVSVALLTISRNDDSAVQRGKRRTSSPVDYERVGRFAVGGDEEDEVELRSI</sequence>
<dbReference type="Pfam" id="PF00856">
    <property type="entry name" value="SET"/>
    <property type="match status" value="1"/>
</dbReference>
<evidence type="ECO:0000256" key="7">
    <source>
        <dbReference type="ARBA" id="ARBA00022691"/>
    </source>
</evidence>
<dbReference type="GO" id="GO:0005694">
    <property type="term" value="C:chromosome"/>
    <property type="evidence" value="ECO:0007669"/>
    <property type="project" value="UniProtKB-SubCell"/>
</dbReference>
<feature type="region of interest" description="Disordered" evidence="13">
    <location>
        <begin position="273"/>
        <end position="338"/>
    </location>
</feature>
<dbReference type="GO" id="GO:0005634">
    <property type="term" value="C:nucleus"/>
    <property type="evidence" value="ECO:0007669"/>
    <property type="project" value="UniProtKB-SubCell"/>
</dbReference>
<evidence type="ECO:0000256" key="3">
    <source>
        <dbReference type="ARBA" id="ARBA00004477"/>
    </source>
</evidence>
<dbReference type="PANTHER" id="PTHR22884">
    <property type="entry name" value="SET DOMAIN PROTEINS"/>
    <property type="match status" value="1"/>
</dbReference>
<keyword evidence="6" id="KW-0808">Transferase</keyword>
<evidence type="ECO:0000256" key="9">
    <source>
        <dbReference type="ARBA" id="ARBA00022824"/>
    </source>
</evidence>
<dbReference type="Proteomes" id="UP000249363">
    <property type="component" value="Unassembled WGS sequence"/>
</dbReference>
<evidence type="ECO:0000313" key="19">
    <source>
        <dbReference type="Proteomes" id="UP000249363"/>
    </source>
</evidence>
<dbReference type="InterPro" id="IPR046341">
    <property type="entry name" value="SET_dom_sf"/>
</dbReference>
<comment type="caution">
    <text evidence="18">The sequence shown here is derived from an EMBL/GenBank/DDBJ whole genome shotgun (WGS) entry which is preliminary data.</text>
</comment>
<evidence type="ECO:0000313" key="18">
    <source>
        <dbReference type="EMBL" id="RAO72793.1"/>
    </source>
</evidence>
<dbReference type="InterPro" id="IPR001214">
    <property type="entry name" value="SET_dom"/>
</dbReference>
<gene>
    <name evidence="18" type="ORF">BHQ10_008805</name>
</gene>
<evidence type="ECO:0000256" key="11">
    <source>
        <dbReference type="ARBA" id="ARBA00023136"/>
    </source>
</evidence>
<dbReference type="FunFam" id="2.170.270.10:FF:000037">
    <property type="entry name" value="Histone-lysine N-methyltransferase"/>
    <property type="match status" value="1"/>
</dbReference>
<dbReference type="Pfam" id="PF05653">
    <property type="entry name" value="Mg_trans_NIPA"/>
    <property type="match status" value="1"/>
</dbReference>
<evidence type="ECO:0000256" key="5">
    <source>
        <dbReference type="ARBA" id="ARBA00022603"/>
    </source>
</evidence>
<feature type="transmembrane region" description="Helical" evidence="14">
    <location>
        <begin position="1035"/>
        <end position="1057"/>
    </location>
</feature>
<evidence type="ECO:0000259" key="15">
    <source>
        <dbReference type="PROSITE" id="PS50280"/>
    </source>
</evidence>
<dbReference type="GO" id="GO:0016020">
    <property type="term" value="C:membrane"/>
    <property type="evidence" value="ECO:0007669"/>
    <property type="project" value="UniProtKB-SubCell"/>
</dbReference>
<evidence type="ECO:0000256" key="1">
    <source>
        <dbReference type="ARBA" id="ARBA00004123"/>
    </source>
</evidence>
<feature type="region of interest" description="Disordered" evidence="13">
    <location>
        <begin position="769"/>
        <end position="848"/>
    </location>
</feature>
<dbReference type="Gene3D" id="2.170.270.10">
    <property type="entry name" value="SET domain"/>
    <property type="match status" value="1"/>
</dbReference>
<dbReference type="InterPro" id="IPR003616">
    <property type="entry name" value="Post-SET_dom"/>
</dbReference>
<dbReference type="Pfam" id="PF17907">
    <property type="entry name" value="AWS"/>
    <property type="match status" value="1"/>
</dbReference>
<dbReference type="SMART" id="SM00508">
    <property type="entry name" value="PostSET"/>
    <property type="match status" value="1"/>
</dbReference>
<evidence type="ECO:0000259" key="17">
    <source>
        <dbReference type="PROSITE" id="PS51215"/>
    </source>
</evidence>
<dbReference type="EMBL" id="MIKG01000021">
    <property type="protein sequence ID" value="RAO72793.1"/>
    <property type="molecule type" value="Genomic_DNA"/>
</dbReference>
<dbReference type="GO" id="GO:0042054">
    <property type="term" value="F:histone methyltransferase activity"/>
    <property type="evidence" value="ECO:0007669"/>
    <property type="project" value="InterPro"/>
</dbReference>
<dbReference type="PROSITE" id="PS50280">
    <property type="entry name" value="SET"/>
    <property type="match status" value="1"/>
</dbReference>
<dbReference type="PROSITE" id="PS50868">
    <property type="entry name" value="POST_SET"/>
    <property type="match status" value="1"/>
</dbReference>
<dbReference type="RefSeq" id="XP_040737307.1">
    <property type="nucleotide sequence ID" value="XM_040881651.1"/>
</dbReference>
<keyword evidence="8 14" id="KW-0812">Transmembrane</keyword>
<feature type="compositionally biased region" description="Basic and acidic residues" evidence="13">
    <location>
        <begin position="214"/>
        <end position="244"/>
    </location>
</feature>
<protein>
    <recommendedName>
        <fullName evidence="20">Histone-lysine N-methyltransferase</fullName>
    </recommendedName>
</protein>
<accession>A0A364LAK1</accession>
<evidence type="ECO:0000256" key="10">
    <source>
        <dbReference type="ARBA" id="ARBA00022989"/>
    </source>
</evidence>
<feature type="compositionally biased region" description="Basic and acidic residues" evidence="13">
    <location>
        <begin position="314"/>
        <end position="338"/>
    </location>
</feature>
<name>A0A364LAK1_TALAM</name>
<keyword evidence="5" id="KW-0489">Methyltransferase</keyword>
<feature type="transmembrane region" description="Helical" evidence="14">
    <location>
        <begin position="1107"/>
        <end position="1125"/>
    </location>
</feature>